<name>A0A3P6ARC2_BRACM</name>
<proteinExistence type="predicted"/>
<accession>A0A3P6ARC2</accession>
<dbReference type="EMBL" id="LR031573">
    <property type="protein sequence ID" value="VDC90233.1"/>
    <property type="molecule type" value="Genomic_DNA"/>
</dbReference>
<dbReference type="AlphaFoldDB" id="A0A3P6ARC2"/>
<organism evidence="1">
    <name type="scientific">Brassica campestris</name>
    <name type="common">Field mustard</name>
    <dbReference type="NCBI Taxonomy" id="3711"/>
    <lineage>
        <taxon>Eukaryota</taxon>
        <taxon>Viridiplantae</taxon>
        <taxon>Streptophyta</taxon>
        <taxon>Embryophyta</taxon>
        <taxon>Tracheophyta</taxon>
        <taxon>Spermatophyta</taxon>
        <taxon>Magnoliopsida</taxon>
        <taxon>eudicotyledons</taxon>
        <taxon>Gunneridae</taxon>
        <taxon>Pentapetalae</taxon>
        <taxon>rosids</taxon>
        <taxon>malvids</taxon>
        <taxon>Brassicales</taxon>
        <taxon>Brassicaceae</taxon>
        <taxon>Brassiceae</taxon>
        <taxon>Brassica</taxon>
    </lineage>
</organism>
<reference evidence="1" key="1">
    <citation type="submission" date="2018-11" db="EMBL/GenBank/DDBJ databases">
        <authorList>
            <consortium name="Genoscope - CEA"/>
            <person name="William W."/>
        </authorList>
    </citation>
    <scope>NUCLEOTIDE SEQUENCE</scope>
</reference>
<protein>
    <submittedName>
        <fullName evidence="1">Uncharacterized protein</fullName>
    </submittedName>
</protein>
<evidence type="ECO:0000313" key="1">
    <source>
        <dbReference type="EMBL" id="VDC90233.1"/>
    </source>
</evidence>
<gene>
    <name evidence="1" type="ORF">BRAA02T07719Z</name>
</gene>
<sequence>MAEVNLHEPLVEKTEFKDNNGIKCEIVVKVAGVSILQRSAEAEVVSDEGLVVDLAVKSGMVVVQTAAQGVMEQGGNAVLPTGSHLQVESRLYSWRE</sequence>